<evidence type="ECO:0000313" key="3">
    <source>
        <dbReference type="Proteomes" id="UP000324585"/>
    </source>
</evidence>
<evidence type="ECO:0000256" key="1">
    <source>
        <dbReference type="SAM" id="MobiDB-lite"/>
    </source>
</evidence>
<dbReference type="AlphaFoldDB" id="A0A5J4YZR9"/>
<feature type="region of interest" description="Disordered" evidence="1">
    <location>
        <begin position="35"/>
        <end position="70"/>
    </location>
</feature>
<organism evidence="2 3">
    <name type="scientific">Porphyridium purpureum</name>
    <name type="common">Red alga</name>
    <name type="synonym">Porphyridium cruentum</name>
    <dbReference type="NCBI Taxonomy" id="35688"/>
    <lineage>
        <taxon>Eukaryota</taxon>
        <taxon>Rhodophyta</taxon>
        <taxon>Bangiophyceae</taxon>
        <taxon>Porphyridiales</taxon>
        <taxon>Porphyridiaceae</taxon>
        <taxon>Porphyridium</taxon>
    </lineage>
</organism>
<accession>A0A5J4YZR9</accession>
<name>A0A5J4YZR9_PORPP</name>
<dbReference type="OrthoDB" id="496922at2759"/>
<protein>
    <submittedName>
        <fullName evidence="2">Uncharacterized protein</fullName>
    </submittedName>
</protein>
<comment type="caution">
    <text evidence="2">The sequence shown here is derived from an EMBL/GenBank/DDBJ whole genome shotgun (WGS) entry which is preliminary data.</text>
</comment>
<dbReference type="Proteomes" id="UP000324585">
    <property type="component" value="Unassembled WGS sequence"/>
</dbReference>
<sequence>MGEYEQLRAARVAANRRRLEELELVPKLALVLDAVSQREESSAHDDVKRRKVEDKPRSPEARAALRRSARVVGKTEPELGEYRAGRARSKTETKVRIDKYGTSARPSSSELDVDLDLHVSDELRVFMSPNSQVKRFVVTSLCDNQAVAFQRMSGIVPFRNAVCLFVNLPDASNVDSVYENRFEPEGSVLHWFAQPTQTVESPMITRILAASTAAPSAGSTDRVLLFVRPPISHPDRAFYVGLGALVLRNVFPLESPVRFEFLLQSHAQLKQSPTFQAAVQRDYTRMTETLARIP</sequence>
<proteinExistence type="predicted"/>
<feature type="compositionally biased region" description="Basic and acidic residues" evidence="1">
    <location>
        <begin position="36"/>
        <end position="60"/>
    </location>
</feature>
<evidence type="ECO:0000313" key="2">
    <source>
        <dbReference type="EMBL" id="KAA8496073.1"/>
    </source>
</evidence>
<reference evidence="3" key="1">
    <citation type="journal article" date="2019" name="Nat. Commun.">
        <title>Expansion of phycobilisome linker gene families in mesophilic red algae.</title>
        <authorList>
            <person name="Lee J."/>
            <person name="Kim D."/>
            <person name="Bhattacharya D."/>
            <person name="Yoon H.S."/>
        </authorList>
    </citation>
    <scope>NUCLEOTIDE SEQUENCE [LARGE SCALE GENOMIC DNA]</scope>
    <source>
        <strain evidence="3">CCMP 1328</strain>
    </source>
</reference>
<keyword evidence="3" id="KW-1185">Reference proteome</keyword>
<dbReference type="EMBL" id="VRMN01000003">
    <property type="protein sequence ID" value="KAA8496073.1"/>
    <property type="molecule type" value="Genomic_DNA"/>
</dbReference>
<gene>
    <name evidence="2" type="ORF">FVE85_2228</name>
</gene>